<dbReference type="InterPro" id="IPR015590">
    <property type="entry name" value="Aldehyde_DH_dom"/>
</dbReference>
<dbReference type="Proteomes" id="UP000250918">
    <property type="component" value="Unassembled WGS sequence"/>
</dbReference>
<organism evidence="4 5">
    <name type="scientific">candidate division GN15 bacterium</name>
    <dbReference type="NCBI Taxonomy" id="2072418"/>
    <lineage>
        <taxon>Bacteria</taxon>
        <taxon>candidate division GN15</taxon>
    </lineage>
</organism>
<evidence type="ECO:0000313" key="4">
    <source>
        <dbReference type="EMBL" id="PWB73413.1"/>
    </source>
</evidence>
<comment type="similarity">
    <text evidence="1">Belongs to the aldehyde dehydrogenase family.</text>
</comment>
<sequence length="474" mass="51369">MSEHHKMYLAGEWVDSAEEIRVESPFDNSPVGTVAAASQDDFTGAIDSAVTAFELTRELPAYKREAACRQIAEELEKNAESFARMMALELGKAIKDARAEVMRAIGVFRVSAEEAKRVGGEIIDLDWGAGSEGRIGLLRRFPRGVIGGITPFNFPLNLVAHKIGPAMASGNCMVLKPASKTPIVALMLAQLIDHTDYPKGAISILPGSGKAAAPLLLDERVKLITFTGSAEVGWWIKAQAGKKPVVLELGGNAGVAVADDADLEFASTRLMFGAYAVAGQSCISVQRIYIHESIYERFTGMLVEKISRLKTGNPLEPTTDIGPLVDDLSADRTKQFIEEALTGGAKLLCGGTITGRMCEPTLLADVSRTMALHCREAFAPVAIVDRYRDFHEVVDKINDSEFGLQAGIFTNRMNDIVYAFKRIETGGVIINDVPTYRVDQMPYGGVKSSGLGREGVRYAIEDMTEPKLLAINPR</sequence>
<dbReference type="InterPro" id="IPR016162">
    <property type="entry name" value="Ald_DH_N"/>
</dbReference>
<dbReference type="PANTHER" id="PTHR42991:SF1">
    <property type="entry name" value="ALDEHYDE DEHYDROGENASE"/>
    <property type="match status" value="1"/>
</dbReference>
<reference evidence="4 5" key="1">
    <citation type="journal article" date="2018" name="ISME J.">
        <title>A methanotrophic archaeon couples anaerobic oxidation of methane to Fe(III) reduction.</title>
        <authorList>
            <person name="Cai C."/>
            <person name="Leu A.O."/>
            <person name="Xie G.J."/>
            <person name="Guo J."/>
            <person name="Feng Y."/>
            <person name="Zhao J.X."/>
            <person name="Tyson G.W."/>
            <person name="Yuan Z."/>
            <person name="Hu S."/>
        </authorList>
    </citation>
    <scope>NUCLEOTIDE SEQUENCE [LARGE SCALE GENOMIC DNA]</scope>
    <source>
        <strain evidence="4">FeB_12</strain>
    </source>
</reference>
<dbReference type="InterPro" id="IPR016163">
    <property type="entry name" value="Ald_DH_C"/>
</dbReference>
<evidence type="ECO:0000256" key="1">
    <source>
        <dbReference type="ARBA" id="ARBA00009986"/>
    </source>
</evidence>
<dbReference type="Gene3D" id="3.40.605.10">
    <property type="entry name" value="Aldehyde Dehydrogenase, Chain A, domain 1"/>
    <property type="match status" value="1"/>
</dbReference>
<feature type="domain" description="Aldehyde dehydrogenase" evidence="3">
    <location>
        <begin position="13"/>
        <end position="467"/>
    </location>
</feature>
<evidence type="ECO:0000313" key="5">
    <source>
        <dbReference type="Proteomes" id="UP000250918"/>
    </source>
</evidence>
<accession>A0A855X898</accession>
<dbReference type="InterPro" id="IPR016161">
    <property type="entry name" value="Ald_DH/histidinol_DH"/>
</dbReference>
<dbReference type="Gene3D" id="3.40.309.10">
    <property type="entry name" value="Aldehyde Dehydrogenase, Chain A, domain 2"/>
    <property type="match status" value="1"/>
</dbReference>
<dbReference type="EMBL" id="PQAP01000056">
    <property type="protein sequence ID" value="PWB73413.1"/>
    <property type="molecule type" value="Genomic_DNA"/>
</dbReference>
<dbReference type="PANTHER" id="PTHR42991">
    <property type="entry name" value="ALDEHYDE DEHYDROGENASE"/>
    <property type="match status" value="1"/>
</dbReference>
<evidence type="ECO:0000256" key="2">
    <source>
        <dbReference type="ARBA" id="ARBA00023002"/>
    </source>
</evidence>
<keyword evidence="2" id="KW-0560">Oxidoreductase</keyword>
<dbReference type="SUPFAM" id="SSF53720">
    <property type="entry name" value="ALDH-like"/>
    <property type="match status" value="1"/>
</dbReference>
<dbReference type="GO" id="GO:0008911">
    <property type="term" value="F:lactaldehyde dehydrogenase (NAD+) activity"/>
    <property type="evidence" value="ECO:0007669"/>
    <property type="project" value="TreeGrafter"/>
</dbReference>
<dbReference type="Pfam" id="PF00171">
    <property type="entry name" value="Aldedh"/>
    <property type="match status" value="1"/>
</dbReference>
<protein>
    <submittedName>
        <fullName evidence="4">Aldehyde dehydrogenase</fullName>
    </submittedName>
</protein>
<name>A0A855X898_9BACT</name>
<comment type="caution">
    <text evidence="4">The sequence shown here is derived from an EMBL/GenBank/DDBJ whole genome shotgun (WGS) entry which is preliminary data.</text>
</comment>
<dbReference type="AlphaFoldDB" id="A0A855X898"/>
<dbReference type="InterPro" id="IPR051020">
    <property type="entry name" value="ALDH-related_metabolic_enz"/>
</dbReference>
<proteinExistence type="inferred from homology"/>
<evidence type="ECO:0000259" key="3">
    <source>
        <dbReference type="Pfam" id="PF00171"/>
    </source>
</evidence>
<gene>
    <name evidence="4" type="ORF">C3F09_05310</name>
</gene>